<name>A0A2A4JWM7_HELVI</name>
<feature type="compositionally biased region" description="Polar residues" evidence="1">
    <location>
        <begin position="13"/>
        <end position="23"/>
    </location>
</feature>
<accession>A0A2A4JWM7</accession>
<feature type="region of interest" description="Disordered" evidence="1">
    <location>
        <begin position="277"/>
        <end position="314"/>
    </location>
</feature>
<evidence type="ECO:0000256" key="1">
    <source>
        <dbReference type="SAM" id="MobiDB-lite"/>
    </source>
</evidence>
<feature type="region of interest" description="Disordered" evidence="1">
    <location>
        <begin position="1"/>
        <end position="74"/>
    </location>
</feature>
<organism evidence="2">
    <name type="scientific">Heliothis virescens</name>
    <name type="common">Tobacco budworm moth</name>
    <dbReference type="NCBI Taxonomy" id="7102"/>
    <lineage>
        <taxon>Eukaryota</taxon>
        <taxon>Metazoa</taxon>
        <taxon>Ecdysozoa</taxon>
        <taxon>Arthropoda</taxon>
        <taxon>Hexapoda</taxon>
        <taxon>Insecta</taxon>
        <taxon>Pterygota</taxon>
        <taxon>Neoptera</taxon>
        <taxon>Endopterygota</taxon>
        <taxon>Lepidoptera</taxon>
        <taxon>Glossata</taxon>
        <taxon>Ditrysia</taxon>
        <taxon>Noctuoidea</taxon>
        <taxon>Noctuidae</taxon>
        <taxon>Heliothinae</taxon>
        <taxon>Heliothis</taxon>
    </lineage>
</organism>
<dbReference type="EMBL" id="NWSH01000472">
    <property type="protein sequence ID" value="PCG76186.1"/>
    <property type="molecule type" value="Genomic_DNA"/>
</dbReference>
<feature type="compositionally biased region" description="Basic and acidic residues" evidence="1">
    <location>
        <begin position="39"/>
        <end position="58"/>
    </location>
</feature>
<feature type="compositionally biased region" description="Pro residues" evidence="1">
    <location>
        <begin position="296"/>
        <end position="306"/>
    </location>
</feature>
<protein>
    <submittedName>
        <fullName evidence="2">Uncharacterized protein</fullName>
    </submittedName>
</protein>
<reference evidence="2" key="1">
    <citation type="submission" date="2017-09" db="EMBL/GenBank/DDBJ databases">
        <title>Contemporary evolution of a Lepidopteran species, Heliothis virescens, in response to modern agricultural practices.</title>
        <authorList>
            <person name="Fritz M.L."/>
            <person name="Deyonke A.M."/>
            <person name="Papanicolaou A."/>
            <person name="Micinski S."/>
            <person name="Westbrook J."/>
            <person name="Gould F."/>
        </authorList>
    </citation>
    <scope>NUCLEOTIDE SEQUENCE [LARGE SCALE GENOMIC DNA]</scope>
    <source>
        <strain evidence="2">HvINT-</strain>
        <tissue evidence="2">Whole body</tissue>
    </source>
</reference>
<gene>
    <name evidence="2" type="ORF">B5V51_10173</name>
</gene>
<evidence type="ECO:0000313" key="2">
    <source>
        <dbReference type="EMBL" id="PCG76186.1"/>
    </source>
</evidence>
<comment type="caution">
    <text evidence="2">The sequence shown here is derived from an EMBL/GenBank/DDBJ whole genome shotgun (WGS) entry which is preliminary data.</text>
</comment>
<dbReference type="AlphaFoldDB" id="A0A2A4JWM7"/>
<sequence length="348" mass="38599">MSNIGNLKPSRPPESTYTDNTNKIKPIRSKGSSTENNSEEQKYQKNLSREEILRKSDEILPGQPTTLKSKTKRTVQDKTKKITIHAMKALVSLPKNIQITTGYETNESQISAPTHIKTACSLDSSSQSSAIAESIKSYSSTASPLPQKVTSQNIMEHENTSFRIVSSSTRATYKPVFKTKQSSNSMLSDDLTNKTTISTQHENIEFNKAEFSTDSLQSSRMEVREQAARRDKVHVLQRVIRTLSTYPFYPGGTTPKKDIEPVVVVKCSGKARCLELQWMDPEDTGTKAEDQAQPDPEGPPGPPGPPGNLAEEPIQLKFRVSYAAENTHSPNELINDELLDSKSVVIDM</sequence>
<proteinExistence type="predicted"/>